<evidence type="ECO:0000313" key="2">
    <source>
        <dbReference type="EMBL" id="TXK03536.1"/>
    </source>
</evidence>
<feature type="transmembrane region" description="Helical" evidence="1">
    <location>
        <begin position="96"/>
        <end position="116"/>
    </location>
</feature>
<feature type="transmembrane region" description="Helical" evidence="1">
    <location>
        <begin position="27"/>
        <end position="50"/>
    </location>
</feature>
<protein>
    <recommendedName>
        <fullName evidence="4">Major facilitator superfamily (MFS) profile domain-containing protein</fullName>
    </recommendedName>
</protein>
<evidence type="ECO:0000313" key="3">
    <source>
        <dbReference type="Proteomes" id="UP000321196"/>
    </source>
</evidence>
<dbReference type="RefSeq" id="WP_147826467.1">
    <property type="nucleotide sequence ID" value="NZ_BAAARG010000001.1"/>
</dbReference>
<comment type="caution">
    <text evidence="2">The sequence shown here is derived from an EMBL/GenBank/DDBJ whole genome shotgun (WGS) entry which is preliminary data.</text>
</comment>
<keyword evidence="1" id="KW-1133">Transmembrane helix</keyword>
<reference evidence="2 3" key="1">
    <citation type="submission" date="2019-08" db="EMBL/GenBank/DDBJ databases">
        <authorList>
            <person name="Dong K."/>
        </authorList>
    </citation>
    <scope>NUCLEOTIDE SEQUENCE [LARGE SCALE GENOMIC DNA]</scope>
    <source>
        <strain evidence="2 3">M4-8</strain>
    </source>
</reference>
<name>A0A5C8HKY5_9MICO</name>
<evidence type="ECO:0000256" key="1">
    <source>
        <dbReference type="SAM" id="Phobius"/>
    </source>
</evidence>
<feature type="transmembrane region" description="Helical" evidence="1">
    <location>
        <begin position="62"/>
        <end position="84"/>
    </location>
</feature>
<sequence>MAWVAAVEAFLLMAITGVILTNLTGVGLLLVGILGLAVLGICATAMLTLVRTERQVRLRSKTFVFAVGWSHSFSAAGALLGTWLGLGLGVADDPTAGLMVSASLAAIFAVACAVSARTNPQSK</sequence>
<dbReference type="EMBL" id="VRSW01000004">
    <property type="protein sequence ID" value="TXK03536.1"/>
    <property type="molecule type" value="Genomic_DNA"/>
</dbReference>
<evidence type="ECO:0008006" key="4">
    <source>
        <dbReference type="Google" id="ProtNLM"/>
    </source>
</evidence>
<keyword evidence="3" id="KW-1185">Reference proteome</keyword>
<dbReference type="Proteomes" id="UP000321196">
    <property type="component" value="Unassembled WGS sequence"/>
</dbReference>
<accession>A0A5C8HKY5</accession>
<proteinExistence type="predicted"/>
<organism evidence="2 3">
    <name type="scientific">Microbacterium mitrae</name>
    <dbReference type="NCBI Taxonomy" id="664640"/>
    <lineage>
        <taxon>Bacteria</taxon>
        <taxon>Bacillati</taxon>
        <taxon>Actinomycetota</taxon>
        <taxon>Actinomycetes</taxon>
        <taxon>Micrococcales</taxon>
        <taxon>Microbacteriaceae</taxon>
        <taxon>Microbacterium</taxon>
    </lineage>
</organism>
<keyword evidence="1" id="KW-0812">Transmembrane</keyword>
<gene>
    <name evidence="2" type="ORF">FVP60_11745</name>
</gene>
<keyword evidence="1" id="KW-0472">Membrane</keyword>
<dbReference type="AlphaFoldDB" id="A0A5C8HKY5"/>